<protein>
    <submittedName>
        <fullName evidence="2">Uncharacterized protein</fullName>
    </submittedName>
</protein>
<evidence type="ECO:0000256" key="1">
    <source>
        <dbReference type="SAM" id="MobiDB-lite"/>
    </source>
</evidence>
<accession>A0A835N098</accession>
<dbReference type="EMBL" id="JADGMS010000009">
    <property type="protein sequence ID" value="KAF9676103.1"/>
    <property type="molecule type" value="Genomic_DNA"/>
</dbReference>
<feature type="region of interest" description="Disordered" evidence="1">
    <location>
        <begin position="1"/>
        <end position="23"/>
    </location>
</feature>
<dbReference type="Proteomes" id="UP000657918">
    <property type="component" value="Unassembled WGS sequence"/>
</dbReference>
<proteinExistence type="predicted"/>
<keyword evidence="3" id="KW-1185">Reference proteome</keyword>
<sequence length="160" mass="18189">MAVGGTREGIGNPRRADDPGWGTREFGGQSNMAFMCYKKGKVIINYKENTSVSWLSEALHSSENGGPLQSPIFFVRSLNQSNSQNMKHYTSVLDNLIDKFANLTGKGTITSIIMRSFRDRHLHPLVKIAIIVEYKLEFETEAYALLRKHLTQMIKQQFNY</sequence>
<evidence type="ECO:0000313" key="2">
    <source>
        <dbReference type="EMBL" id="KAF9676103.1"/>
    </source>
</evidence>
<evidence type="ECO:0000313" key="3">
    <source>
        <dbReference type="Proteomes" id="UP000657918"/>
    </source>
</evidence>
<gene>
    <name evidence="2" type="ORF">SADUNF_Sadunf09G0103500</name>
</gene>
<organism evidence="2 3">
    <name type="scientific">Salix dunnii</name>
    <dbReference type="NCBI Taxonomy" id="1413687"/>
    <lineage>
        <taxon>Eukaryota</taxon>
        <taxon>Viridiplantae</taxon>
        <taxon>Streptophyta</taxon>
        <taxon>Embryophyta</taxon>
        <taxon>Tracheophyta</taxon>
        <taxon>Spermatophyta</taxon>
        <taxon>Magnoliopsida</taxon>
        <taxon>eudicotyledons</taxon>
        <taxon>Gunneridae</taxon>
        <taxon>Pentapetalae</taxon>
        <taxon>rosids</taxon>
        <taxon>fabids</taxon>
        <taxon>Malpighiales</taxon>
        <taxon>Salicaceae</taxon>
        <taxon>Saliceae</taxon>
        <taxon>Salix</taxon>
    </lineage>
</organism>
<name>A0A835N098_9ROSI</name>
<comment type="caution">
    <text evidence="2">The sequence shown here is derived from an EMBL/GenBank/DDBJ whole genome shotgun (WGS) entry which is preliminary data.</text>
</comment>
<dbReference type="AlphaFoldDB" id="A0A835N098"/>
<reference evidence="2 3" key="1">
    <citation type="submission" date="2020-10" db="EMBL/GenBank/DDBJ databases">
        <title>Plant Genome Project.</title>
        <authorList>
            <person name="Zhang R.-G."/>
        </authorList>
    </citation>
    <scope>NUCLEOTIDE SEQUENCE [LARGE SCALE GENOMIC DNA]</scope>
    <source>
        <strain evidence="2">FAFU-HL-1</strain>
        <tissue evidence="2">Leaf</tissue>
    </source>
</reference>
<dbReference type="OrthoDB" id="10486921at2759"/>